<proteinExistence type="predicted"/>
<protein>
    <recommendedName>
        <fullName evidence="2">Roadblock/LC7 domain-containing protein</fullName>
    </recommendedName>
</protein>
<organism evidence="1">
    <name type="scientific">Tunturiibacter psychrotolerans</name>
    <dbReference type="NCBI Taxonomy" id="3069686"/>
    <lineage>
        <taxon>Bacteria</taxon>
        <taxon>Pseudomonadati</taxon>
        <taxon>Acidobacteriota</taxon>
        <taxon>Terriglobia</taxon>
        <taxon>Terriglobales</taxon>
        <taxon>Acidobacteriaceae</taxon>
        <taxon>Tunturiibacter</taxon>
    </lineage>
</organism>
<evidence type="ECO:0000313" key="1">
    <source>
        <dbReference type="EMBL" id="XCB32270.1"/>
    </source>
</evidence>
<accession>A0AAU7ZN82</accession>
<dbReference type="AlphaFoldDB" id="A0AAU7ZN82"/>
<reference evidence="1" key="2">
    <citation type="journal article" date="2024" name="Environ. Microbiol.">
        <title>Genome analysis and description of Tunturibacter gen. nov. expands the diversity of Terriglobia in tundra soils.</title>
        <authorList>
            <person name="Messyasz A."/>
            <person name="Mannisto M.K."/>
            <person name="Kerkhof L.J."/>
            <person name="Haggblom M.M."/>
        </authorList>
    </citation>
    <scope>NUCLEOTIDE SEQUENCE</scope>
    <source>
        <strain evidence="1">X5P6</strain>
    </source>
</reference>
<evidence type="ECO:0008006" key="2">
    <source>
        <dbReference type="Google" id="ProtNLM"/>
    </source>
</evidence>
<dbReference type="EMBL" id="CP132942">
    <property type="protein sequence ID" value="XCB32270.1"/>
    <property type="molecule type" value="Genomic_DNA"/>
</dbReference>
<sequence length="120" mass="13190">MSAVAPFTSAIDLCTVIEEDGGTLLVALERRTHQGRAASRVSNLSICAMFQQQLSDVGALVVGRKNERGISTLVLLVYVDLLVDQSLGDLDFVAPRRVIEILRLPMQERGQRNHDEEDGN</sequence>
<name>A0AAU7ZN82_9BACT</name>
<gene>
    <name evidence="1" type="ORF">RBB77_17750</name>
</gene>
<reference evidence="1" key="1">
    <citation type="submission" date="2023-08" db="EMBL/GenBank/DDBJ databases">
        <authorList>
            <person name="Messyasz A."/>
            <person name="Mannisto M.K."/>
            <person name="Kerkhof L.J."/>
            <person name="Haggblom M."/>
        </authorList>
    </citation>
    <scope>NUCLEOTIDE SEQUENCE</scope>
    <source>
        <strain evidence="1">X5P6</strain>
    </source>
</reference>
<dbReference type="KEGG" id="tpsc:RBB77_17750"/>